<protein>
    <recommendedName>
        <fullName evidence="3">Phage tail protein</fullName>
    </recommendedName>
</protein>
<organism evidence="1 2">
    <name type="scientific">Streptomyces nymphaeiformis</name>
    <dbReference type="NCBI Taxonomy" id="2663842"/>
    <lineage>
        <taxon>Bacteria</taxon>
        <taxon>Bacillati</taxon>
        <taxon>Actinomycetota</taxon>
        <taxon>Actinomycetes</taxon>
        <taxon>Kitasatosporales</taxon>
        <taxon>Streptomycetaceae</taxon>
        <taxon>Streptomyces</taxon>
    </lineage>
</organism>
<gene>
    <name evidence="1" type="ORF">GGE06_005990</name>
</gene>
<evidence type="ECO:0008006" key="3">
    <source>
        <dbReference type="Google" id="ProtNLM"/>
    </source>
</evidence>
<sequence>MSYVAGQDLGGLRADIGPVPLGGVDSAGVAWRLQELQGWDSPEVRTDMQQREADHGAWPSPVYLGERPITAAGVIEAADQASLEDAMERLRSAVALTDTLLVVYESTPKQAVVRRSGKLVLQYVTDRLASYSLMVTAPDPRRYSTVLQSDETMLPITTGGLEPPVTPPVTIVSTSVSGVIDAPNTGTFETRPVLIIDGPVNLPKVFAQMPDGTVRSLVYSQYLGDGEQLVIDTDAHSVILNGDVSRRRFLSTPTGWPVIPAGALVSFQFAAAAYSSGAKLTARWRSAWM</sequence>
<name>A0A7W7XEA0_9ACTN</name>
<keyword evidence="2" id="KW-1185">Reference proteome</keyword>
<dbReference type="AlphaFoldDB" id="A0A7W7XEA0"/>
<reference evidence="1 2" key="1">
    <citation type="submission" date="2020-08" db="EMBL/GenBank/DDBJ databases">
        <title>Genomic Encyclopedia of Type Strains, Phase III (KMG-III): the genomes of soil and plant-associated and newly described type strains.</title>
        <authorList>
            <person name="Whitman W."/>
        </authorList>
    </citation>
    <scope>NUCLEOTIDE SEQUENCE [LARGE SCALE GENOMIC DNA]</scope>
    <source>
        <strain evidence="1 2">SFB5A</strain>
    </source>
</reference>
<comment type="caution">
    <text evidence="1">The sequence shown here is derived from an EMBL/GenBank/DDBJ whole genome shotgun (WGS) entry which is preliminary data.</text>
</comment>
<evidence type="ECO:0000313" key="2">
    <source>
        <dbReference type="Proteomes" id="UP000582643"/>
    </source>
</evidence>
<proteinExistence type="predicted"/>
<dbReference type="EMBL" id="JACHJY010000009">
    <property type="protein sequence ID" value="MBB4985040.1"/>
    <property type="molecule type" value="Genomic_DNA"/>
</dbReference>
<dbReference type="RefSeq" id="WP_184932264.1">
    <property type="nucleotide sequence ID" value="NZ_JACHJY010000009.1"/>
</dbReference>
<accession>A0A7W7XEA0</accession>
<dbReference type="Proteomes" id="UP000582643">
    <property type="component" value="Unassembled WGS sequence"/>
</dbReference>
<evidence type="ECO:0000313" key="1">
    <source>
        <dbReference type="EMBL" id="MBB4985040.1"/>
    </source>
</evidence>